<proteinExistence type="predicted"/>
<comment type="caution">
    <text evidence="1">The sequence shown here is derived from an EMBL/GenBank/DDBJ whole genome shotgun (WGS) entry which is preliminary data.</text>
</comment>
<dbReference type="Proteomes" id="UP001197114">
    <property type="component" value="Unassembled WGS sequence"/>
</dbReference>
<evidence type="ECO:0000313" key="1">
    <source>
        <dbReference type="EMBL" id="MBW5420101.1"/>
    </source>
</evidence>
<gene>
    <name evidence="1" type="ORF">GKQ77_00705</name>
</gene>
<organism evidence="1 2">
    <name type="scientific">Streptomyces anatolicus</name>
    <dbReference type="NCBI Taxonomy" id="2675858"/>
    <lineage>
        <taxon>Bacteria</taxon>
        <taxon>Bacillati</taxon>
        <taxon>Actinomycetota</taxon>
        <taxon>Actinomycetes</taxon>
        <taxon>Kitasatosporales</taxon>
        <taxon>Streptomycetaceae</taxon>
        <taxon>Streptomyces</taxon>
    </lineage>
</organism>
<keyword evidence="2" id="KW-1185">Reference proteome</keyword>
<sequence>MAGRPATEWTRWRARWGQSYADIVHDRVTAGPRDGVLLVVGDFDCSGEDIERDWITRTGYWAGPNVSC</sequence>
<name>A0ABS6YHN6_9ACTN</name>
<evidence type="ECO:0000313" key="2">
    <source>
        <dbReference type="Proteomes" id="UP001197114"/>
    </source>
</evidence>
<reference evidence="1 2" key="1">
    <citation type="submission" date="2019-11" db="EMBL/GenBank/DDBJ databases">
        <authorList>
            <person name="Ay H."/>
        </authorList>
    </citation>
    <scope>NUCLEOTIDE SEQUENCE [LARGE SCALE GENOMIC DNA]</scope>
    <source>
        <strain evidence="1 2">BG9H</strain>
    </source>
</reference>
<dbReference type="EMBL" id="WMBF01000002">
    <property type="protein sequence ID" value="MBW5420101.1"/>
    <property type="molecule type" value="Genomic_DNA"/>
</dbReference>
<accession>A0ABS6YHN6</accession>
<protein>
    <submittedName>
        <fullName evidence="1">Uncharacterized protein</fullName>
    </submittedName>
</protein>